<dbReference type="AlphaFoldDB" id="U2RRI0"/>
<dbReference type="GO" id="GO:0006508">
    <property type="term" value="P:proteolysis"/>
    <property type="evidence" value="ECO:0007669"/>
    <property type="project" value="UniProtKB-KW"/>
</dbReference>
<keyword evidence="3" id="KW-0378">Hydrolase</keyword>
<gene>
    <name evidence="5" type="ORF">HMPREF0682_2635</name>
</gene>
<dbReference type="OrthoDB" id="9761532at2"/>
<dbReference type="InterPro" id="IPR051458">
    <property type="entry name" value="Cyt/Met_Dipeptidase"/>
</dbReference>
<dbReference type="InterPro" id="IPR002933">
    <property type="entry name" value="Peptidase_M20"/>
</dbReference>
<dbReference type="Gene3D" id="3.40.630.10">
    <property type="entry name" value="Zn peptidases"/>
    <property type="match status" value="1"/>
</dbReference>
<dbReference type="GeneID" id="95360345"/>
<feature type="domain" description="Peptidase M20 dimerisation" evidence="4">
    <location>
        <begin position="199"/>
        <end position="347"/>
    </location>
</feature>
<organism evidence="5 6">
    <name type="scientific">Propionibacterium acidifaciens F0233</name>
    <dbReference type="NCBI Taxonomy" id="553198"/>
    <lineage>
        <taxon>Bacteria</taxon>
        <taxon>Bacillati</taxon>
        <taxon>Actinomycetota</taxon>
        <taxon>Actinomycetes</taxon>
        <taxon>Propionibacteriales</taxon>
        <taxon>Propionibacteriaceae</taxon>
        <taxon>Propionibacterium</taxon>
    </lineage>
</organism>
<evidence type="ECO:0000313" key="6">
    <source>
        <dbReference type="Proteomes" id="UP000017052"/>
    </source>
</evidence>
<evidence type="ECO:0000256" key="3">
    <source>
        <dbReference type="ARBA" id="ARBA00022801"/>
    </source>
</evidence>
<comment type="caution">
    <text evidence="5">The sequence shown here is derived from an EMBL/GenBank/DDBJ whole genome shotgun (WGS) entry which is preliminary data.</text>
</comment>
<reference evidence="5" key="1">
    <citation type="submission" date="2013-08" db="EMBL/GenBank/DDBJ databases">
        <authorList>
            <person name="Durkin A.S."/>
            <person name="Haft D.R."/>
            <person name="McCorrison J."/>
            <person name="Torralba M."/>
            <person name="Gillis M."/>
            <person name="Haft D.H."/>
            <person name="Methe B."/>
            <person name="Sutton G."/>
            <person name="Nelson K.E."/>
        </authorList>
    </citation>
    <scope>NUCLEOTIDE SEQUENCE [LARGE SCALE GENOMIC DNA]</scope>
    <source>
        <strain evidence="5">F0233</strain>
    </source>
</reference>
<accession>U2RRI0</accession>
<name>U2RRI0_9ACTN</name>
<keyword evidence="1" id="KW-0645">Protease</keyword>
<dbReference type="InterPro" id="IPR011650">
    <property type="entry name" value="Peptidase_M20_dimer"/>
</dbReference>
<dbReference type="NCBIfam" id="NF005914">
    <property type="entry name" value="PRK07907.1"/>
    <property type="match status" value="1"/>
</dbReference>
<evidence type="ECO:0000256" key="2">
    <source>
        <dbReference type="ARBA" id="ARBA00022723"/>
    </source>
</evidence>
<evidence type="ECO:0000256" key="1">
    <source>
        <dbReference type="ARBA" id="ARBA00022670"/>
    </source>
</evidence>
<dbReference type="PANTHER" id="PTHR43270:SF12">
    <property type="entry name" value="SUCCINYL-DIAMINOPIMELATE DESUCCINYLASE"/>
    <property type="match status" value="1"/>
</dbReference>
<evidence type="ECO:0000259" key="4">
    <source>
        <dbReference type="Pfam" id="PF07687"/>
    </source>
</evidence>
<keyword evidence="2" id="KW-0479">Metal-binding</keyword>
<dbReference type="Pfam" id="PF01546">
    <property type="entry name" value="Peptidase_M20"/>
    <property type="match status" value="1"/>
</dbReference>
<protein>
    <submittedName>
        <fullName evidence="5">Peptidase dimerization domain protein</fullName>
    </submittedName>
</protein>
<dbReference type="PANTHER" id="PTHR43270">
    <property type="entry name" value="BETA-ALA-HIS DIPEPTIDASE"/>
    <property type="match status" value="1"/>
</dbReference>
<dbReference type="GO" id="GO:0008233">
    <property type="term" value="F:peptidase activity"/>
    <property type="evidence" value="ECO:0007669"/>
    <property type="project" value="UniProtKB-KW"/>
</dbReference>
<sequence length="451" mass="47358">MTSIDDARDARVLAAADAQVRPALDELARMIAIPSVSSQPRHAADVAAMADHLVGSLRGLGWSDVRTIAAGGRPAVLAHWPAPQGRPTVCLYSHYDVQPVGDPDRWSTDPFTATERDGRLHGRGAADDKGGLAMHLAALRAHDGRPPVGVTVLFEGEEELGSPSLDALLAAHRDELAADAYVIADCENWRVGVPTFTTSLRGVADMVIEVRALERAVHSGEFGGVVPDALTGLCRLLAGLHDENGDVAVAGLVRGTAVEELDHPPDRLRAAAGVLDGVELIGTGSVADRLWAKPSISVIGMDTTPIAASANAFIPSARARVSLRIAPGDTRENAVECLRRHVIGHAPWGLRVECSSTEAADPSVVPFEGPIAEQARRAYSIAYGADPVRAGTGGSIGMIASFQAAFPDATVLCTAVADPDCRMHGPDESLELGDFARACRAEALLLDRLGR</sequence>
<dbReference type="Gene3D" id="3.30.70.360">
    <property type="match status" value="1"/>
</dbReference>
<evidence type="ECO:0000313" key="5">
    <source>
        <dbReference type="EMBL" id="ERK53312.1"/>
    </source>
</evidence>
<dbReference type="Proteomes" id="UP000017052">
    <property type="component" value="Unassembled WGS sequence"/>
</dbReference>
<dbReference type="Pfam" id="PF07687">
    <property type="entry name" value="M20_dimer"/>
    <property type="match status" value="1"/>
</dbReference>
<dbReference type="EMBL" id="ACVN02000239">
    <property type="protein sequence ID" value="ERK53312.1"/>
    <property type="molecule type" value="Genomic_DNA"/>
</dbReference>
<dbReference type="RefSeq" id="WP_021798194.1">
    <property type="nucleotide sequence ID" value="NZ_ACVN02000239.1"/>
</dbReference>
<dbReference type="SUPFAM" id="SSF53187">
    <property type="entry name" value="Zn-dependent exopeptidases"/>
    <property type="match status" value="1"/>
</dbReference>
<dbReference type="GO" id="GO:0046872">
    <property type="term" value="F:metal ion binding"/>
    <property type="evidence" value="ECO:0007669"/>
    <property type="project" value="UniProtKB-KW"/>
</dbReference>
<keyword evidence="6" id="KW-1185">Reference proteome</keyword>
<proteinExistence type="predicted"/>